<evidence type="ECO:0000313" key="2">
    <source>
        <dbReference type="Proteomes" id="UP001148737"/>
    </source>
</evidence>
<organism evidence="1 2">
    <name type="scientific">Lecanicillium saksenae</name>
    <dbReference type="NCBI Taxonomy" id="468837"/>
    <lineage>
        <taxon>Eukaryota</taxon>
        <taxon>Fungi</taxon>
        <taxon>Dikarya</taxon>
        <taxon>Ascomycota</taxon>
        <taxon>Pezizomycotina</taxon>
        <taxon>Sordariomycetes</taxon>
        <taxon>Hypocreomycetidae</taxon>
        <taxon>Hypocreales</taxon>
        <taxon>Cordycipitaceae</taxon>
        <taxon>Lecanicillium</taxon>
    </lineage>
</organism>
<dbReference type="EMBL" id="JANAKD010000509">
    <property type="protein sequence ID" value="KAJ3493235.1"/>
    <property type="molecule type" value="Genomic_DNA"/>
</dbReference>
<evidence type="ECO:0000313" key="1">
    <source>
        <dbReference type="EMBL" id="KAJ3493235.1"/>
    </source>
</evidence>
<comment type="caution">
    <text evidence="1">The sequence shown here is derived from an EMBL/GenBank/DDBJ whole genome shotgun (WGS) entry which is preliminary data.</text>
</comment>
<accession>A0ACC1QVZ3</accession>
<dbReference type="Proteomes" id="UP001148737">
    <property type="component" value="Unassembled WGS sequence"/>
</dbReference>
<reference evidence="1" key="1">
    <citation type="submission" date="2022-07" db="EMBL/GenBank/DDBJ databases">
        <title>Genome Sequence of Lecanicillium saksenae.</title>
        <authorList>
            <person name="Buettner E."/>
        </authorList>
    </citation>
    <scope>NUCLEOTIDE SEQUENCE</scope>
    <source>
        <strain evidence="1">VT-O1</strain>
    </source>
</reference>
<keyword evidence="2" id="KW-1185">Reference proteome</keyword>
<protein>
    <submittedName>
        <fullName evidence="1">Uncharacterized protein</fullName>
    </submittedName>
</protein>
<gene>
    <name evidence="1" type="ORF">NLG97_g4859</name>
</gene>
<name>A0ACC1QVZ3_9HYPO</name>
<proteinExistence type="predicted"/>
<sequence>MGLLKGIVLLLPSFAMAVASNFTYNNKQFLLDGKPFVIIGGQMDPQRIHSAFWEDRLMKAKAMGLNTVFLYTFWNLLEPRQGQWLGSSPENNISHFASLANSHGLKLVLRLGPYVCGEREWGGLPWWLGTVPGIDIRKNNKPFFETSRRYLSKLGSDLKDQLVTRGGPILKVQVENEYGSFGNESDYKIALRDILTESFNVLLYTTDSHGPLYVSQGYIPGVLAEVDDAPKTAFDSRNRDVPDRTSLGPLLDGEYYTTYADLWGDEHASVDNDPAKLKQFADDTNFILSANNTISYHMYHGGTNFGFSSGAIWQGRTAPWTTSYDYGSPVDESGRIGELYWKLRAEISKFVPKSSIPTPPGTYLCYPFPALTVICVR</sequence>